<dbReference type="Gene3D" id="1.10.357.10">
    <property type="entry name" value="Tetracycline Repressor, domain 2"/>
    <property type="match status" value="1"/>
</dbReference>
<dbReference type="InterPro" id="IPR050109">
    <property type="entry name" value="HTH-type_TetR-like_transc_reg"/>
</dbReference>
<name>A0ABU6B033_9NOCA</name>
<comment type="caution">
    <text evidence="4">The sequence shown here is derived from an EMBL/GenBank/DDBJ whole genome shotgun (WGS) entry which is preliminary data.</text>
</comment>
<dbReference type="PROSITE" id="PS50977">
    <property type="entry name" value="HTH_TETR_2"/>
    <property type="match status" value="1"/>
</dbReference>
<dbReference type="InterPro" id="IPR001647">
    <property type="entry name" value="HTH_TetR"/>
</dbReference>
<keyword evidence="5" id="KW-1185">Reference proteome</keyword>
<keyword evidence="1 2" id="KW-0238">DNA-binding</keyword>
<dbReference type="SUPFAM" id="SSF46689">
    <property type="entry name" value="Homeodomain-like"/>
    <property type="match status" value="1"/>
</dbReference>
<dbReference type="InterPro" id="IPR009057">
    <property type="entry name" value="Homeodomain-like_sf"/>
</dbReference>
<feature type="DNA-binding region" description="H-T-H motif" evidence="2">
    <location>
        <begin position="40"/>
        <end position="59"/>
    </location>
</feature>
<evidence type="ECO:0000313" key="5">
    <source>
        <dbReference type="Proteomes" id="UP001348098"/>
    </source>
</evidence>
<proteinExistence type="predicted"/>
<organism evidence="4 5">
    <name type="scientific">Nocardia implantans</name>
    <dbReference type="NCBI Taxonomy" id="3108168"/>
    <lineage>
        <taxon>Bacteria</taxon>
        <taxon>Bacillati</taxon>
        <taxon>Actinomycetota</taxon>
        <taxon>Actinomycetes</taxon>
        <taxon>Mycobacteriales</taxon>
        <taxon>Nocardiaceae</taxon>
        <taxon>Nocardia</taxon>
    </lineage>
</organism>
<accession>A0ABU6B033</accession>
<feature type="domain" description="HTH tetR-type" evidence="3">
    <location>
        <begin position="17"/>
        <end position="77"/>
    </location>
</feature>
<sequence length="206" mass="22871">MATHRTPDPAHRVRDAERTKRCLLEAAMEEFAAKGYAGARVSDIAQRAGVNKQLITYYFGGKEGLYRALQANWLEREAGLSDPELPLAEVVTNYLRDGLRDPRGIRLLMWRGLSDAAPTGTHPISGTDIAVTRRRQERGEVAADLDPAAFQLAVMGMVIAPLLLPVQVRDLFGVEARSAEFEQRYGEQLRRILAHLTDSRSEGETS</sequence>
<dbReference type="EMBL" id="JAYKYQ010000009">
    <property type="protein sequence ID" value="MEB3512739.1"/>
    <property type="molecule type" value="Genomic_DNA"/>
</dbReference>
<evidence type="ECO:0000256" key="2">
    <source>
        <dbReference type="PROSITE-ProRule" id="PRU00335"/>
    </source>
</evidence>
<evidence type="ECO:0000313" key="4">
    <source>
        <dbReference type="EMBL" id="MEB3512739.1"/>
    </source>
</evidence>
<reference evidence="4 5" key="1">
    <citation type="submission" date="2023-12" db="EMBL/GenBank/DDBJ databases">
        <title>novel species in genus Nocarida.</title>
        <authorList>
            <person name="Li Z."/>
        </authorList>
    </citation>
    <scope>NUCLEOTIDE SEQUENCE [LARGE SCALE GENOMIC DNA]</scope>
    <source>
        <strain evidence="4 5">CDC186</strain>
    </source>
</reference>
<gene>
    <name evidence="4" type="ORF">U3653_22135</name>
</gene>
<dbReference type="SUPFAM" id="SSF48498">
    <property type="entry name" value="Tetracyclin repressor-like, C-terminal domain"/>
    <property type="match status" value="1"/>
</dbReference>
<dbReference type="Pfam" id="PF00440">
    <property type="entry name" value="TetR_N"/>
    <property type="match status" value="1"/>
</dbReference>
<dbReference type="RefSeq" id="WP_323124304.1">
    <property type="nucleotide sequence ID" value="NZ_JAYESH010000007.1"/>
</dbReference>
<dbReference type="PANTHER" id="PTHR30328:SF54">
    <property type="entry name" value="HTH-TYPE TRANSCRIPTIONAL REPRESSOR SCO4008"/>
    <property type="match status" value="1"/>
</dbReference>
<dbReference type="PRINTS" id="PR00455">
    <property type="entry name" value="HTHTETR"/>
</dbReference>
<protein>
    <submittedName>
        <fullName evidence="4">TetR family transcriptional regulator</fullName>
    </submittedName>
</protein>
<dbReference type="InterPro" id="IPR036271">
    <property type="entry name" value="Tet_transcr_reg_TetR-rel_C_sf"/>
</dbReference>
<dbReference type="PANTHER" id="PTHR30328">
    <property type="entry name" value="TRANSCRIPTIONAL REPRESSOR"/>
    <property type="match status" value="1"/>
</dbReference>
<dbReference type="Proteomes" id="UP001348098">
    <property type="component" value="Unassembled WGS sequence"/>
</dbReference>
<evidence type="ECO:0000256" key="1">
    <source>
        <dbReference type="ARBA" id="ARBA00023125"/>
    </source>
</evidence>
<evidence type="ECO:0000259" key="3">
    <source>
        <dbReference type="PROSITE" id="PS50977"/>
    </source>
</evidence>